<dbReference type="EMBL" id="FWDM01000001">
    <property type="protein sequence ID" value="SLM09725.1"/>
    <property type="molecule type" value="Genomic_DNA"/>
</dbReference>
<reference evidence="1" key="1">
    <citation type="submission" date="2017-02" db="EMBL/GenBank/DDBJ databases">
        <authorList>
            <person name="Regsiter A."/>
            <person name="William W."/>
        </authorList>
    </citation>
    <scope>NUCLEOTIDE SEQUENCE</scope>
    <source>
        <strain evidence="1">Bib</strain>
    </source>
</reference>
<dbReference type="AlphaFoldDB" id="A0A3P3XEV9"/>
<gene>
    <name evidence="1" type="ORF">SPIROBIBN47_10020</name>
</gene>
<protein>
    <submittedName>
        <fullName evidence="1">Uncharacterized protein</fullName>
    </submittedName>
</protein>
<name>A0A3P3XEV9_9SPIR</name>
<proteinExistence type="predicted"/>
<evidence type="ECO:0000313" key="1">
    <source>
        <dbReference type="EMBL" id="SLM09725.1"/>
    </source>
</evidence>
<accession>A0A3P3XEV9</accession>
<sequence>MMIVASFLGFAWGWVLFLFVKMPGEKTPSEISEIDEEKTKKARISIILFFQKVRS</sequence>
<organism evidence="1">
    <name type="scientific">uncultured spirochete</name>
    <dbReference type="NCBI Taxonomy" id="156406"/>
    <lineage>
        <taxon>Bacteria</taxon>
        <taxon>Pseudomonadati</taxon>
        <taxon>Spirochaetota</taxon>
        <taxon>Spirochaetia</taxon>
        <taxon>Spirochaetales</taxon>
        <taxon>environmental samples</taxon>
    </lineage>
</organism>